<organism evidence="1 2">
    <name type="scientific">Bombardia bombarda</name>
    <dbReference type="NCBI Taxonomy" id="252184"/>
    <lineage>
        <taxon>Eukaryota</taxon>
        <taxon>Fungi</taxon>
        <taxon>Dikarya</taxon>
        <taxon>Ascomycota</taxon>
        <taxon>Pezizomycotina</taxon>
        <taxon>Sordariomycetes</taxon>
        <taxon>Sordariomycetidae</taxon>
        <taxon>Sordariales</taxon>
        <taxon>Lasiosphaeriaceae</taxon>
        <taxon>Bombardia</taxon>
    </lineage>
</organism>
<dbReference type="InterPro" id="IPR029058">
    <property type="entry name" value="AB_hydrolase_fold"/>
</dbReference>
<protein>
    <recommendedName>
        <fullName evidence="3">DUF676 domain-containing protein</fullName>
    </recommendedName>
</protein>
<comment type="caution">
    <text evidence="1">The sequence shown here is derived from an EMBL/GenBank/DDBJ whole genome shotgun (WGS) entry which is preliminary data.</text>
</comment>
<accession>A0AA39X069</accession>
<dbReference type="Gene3D" id="3.40.50.1820">
    <property type="entry name" value="alpha/beta hydrolase"/>
    <property type="match status" value="1"/>
</dbReference>
<dbReference type="AlphaFoldDB" id="A0AA39X069"/>
<evidence type="ECO:0000313" key="1">
    <source>
        <dbReference type="EMBL" id="KAK0624835.1"/>
    </source>
</evidence>
<dbReference type="Proteomes" id="UP001174934">
    <property type="component" value="Unassembled WGS sequence"/>
</dbReference>
<sequence length="272" mass="30175">MHAGDLLSEITGLRSKTQTVGWFASGLALASTLQLTGTLKTERPLILIAHSIGGYVCQRALVRALNGSARQKEFCKHVRRLALIGTPFHSATADHQALWLKTGKQLFRLCSVRREPSFWQPDKVEKLIETAAKFLGFIKTRKSDSFEVACFYEGVATEFGSSQHGNRNGGTTDSPTRVEVLIADERAVRIPDCQDPIRLKGATHQGMVMVEKGDEPHFKPVLRELLEWAEALVAEEEDGDKARTQFIINFNGENRGLQVGSNSGRIEGIEFR</sequence>
<evidence type="ECO:0008006" key="3">
    <source>
        <dbReference type="Google" id="ProtNLM"/>
    </source>
</evidence>
<proteinExistence type="predicted"/>
<dbReference type="SUPFAM" id="SSF53474">
    <property type="entry name" value="alpha/beta-Hydrolases"/>
    <property type="match status" value="1"/>
</dbReference>
<reference evidence="1" key="1">
    <citation type="submission" date="2023-06" db="EMBL/GenBank/DDBJ databases">
        <title>Genome-scale phylogeny and comparative genomics of the fungal order Sordariales.</title>
        <authorList>
            <consortium name="Lawrence Berkeley National Laboratory"/>
            <person name="Hensen N."/>
            <person name="Bonometti L."/>
            <person name="Westerberg I."/>
            <person name="Brannstrom I.O."/>
            <person name="Guillou S."/>
            <person name="Cros-Aarteil S."/>
            <person name="Calhoun S."/>
            <person name="Haridas S."/>
            <person name="Kuo A."/>
            <person name="Mondo S."/>
            <person name="Pangilinan J."/>
            <person name="Riley R."/>
            <person name="LaButti K."/>
            <person name="Andreopoulos B."/>
            <person name="Lipzen A."/>
            <person name="Chen C."/>
            <person name="Yanf M."/>
            <person name="Daum C."/>
            <person name="Ng V."/>
            <person name="Clum A."/>
            <person name="Steindorff A."/>
            <person name="Ohm R."/>
            <person name="Martin F."/>
            <person name="Silar P."/>
            <person name="Natvig D."/>
            <person name="Lalanne C."/>
            <person name="Gautier V."/>
            <person name="Ament-velasquez S.L."/>
            <person name="Kruys A."/>
            <person name="Hutchinson M.I."/>
            <person name="Powell A.J."/>
            <person name="Barry K."/>
            <person name="Miller A.N."/>
            <person name="Grigoriev I.V."/>
            <person name="Debuchy R."/>
            <person name="Gladieux P."/>
            <person name="Thoren M.H."/>
            <person name="Johannesson H."/>
        </authorList>
    </citation>
    <scope>NUCLEOTIDE SEQUENCE</scope>
    <source>
        <strain evidence="1">SMH3391-2</strain>
    </source>
</reference>
<dbReference type="EMBL" id="JAULSR010000003">
    <property type="protein sequence ID" value="KAK0624835.1"/>
    <property type="molecule type" value="Genomic_DNA"/>
</dbReference>
<evidence type="ECO:0000313" key="2">
    <source>
        <dbReference type="Proteomes" id="UP001174934"/>
    </source>
</evidence>
<keyword evidence="2" id="KW-1185">Reference proteome</keyword>
<name>A0AA39X069_9PEZI</name>
<gene>
    <name evidence="1" type="ORF">B0T17DRAFT_507875</name>
</gene>